<evidence type="ECO:0000259" key="11">
    <source>
        <dbReference type="PROSITE" id="PS52015"/>
    </source>
</evidence>
<dbReference type="Proteomes" id="UP001156216">
    <property type="component" value="Chromosome"/>
</dbReference>
<dbReference type="PANTHER" id="PTHR33446">
    <property type="entry name" value="PROTEIN TONB-RELATED"/>
    <property type="match status" value="1"/>
</dbReference>
<dbReference type="Proteomes" id="UP000095576">
    <property type="component" value="Unassembled WGS sequence"/>
</dbReference>
<dbReference type="EMBL" id="CP083681">
    <property type="protein sequence ID" value="UYU72594.1"/>
    <property type="molecule type" value="Genomic_DNA"/>
</dbReference>
<keyword evidence="6" id="KW-0812">Transmembrane</keyword>
<gene>
    <name evidence="12" type="ORF">ERS852511_03182</name>
    <name evidence="13" type="ORF">KQP59_05670</name>
</gene>
<feature type="chain" id="PRO_5008031375" evidence="10">
    <location>
        <begin position="20"/>
        <end position="223"/>
    </location>
</feature>
<reference evidence="12 14" key="1">
    <citation type="submission" date="2015-09" db="EMBL/GenBank/DDBJ databases">
        <authorList>
            <consortium name="Pathogen Informatics"/>
        </authorList>
    </citation>
    <scope>NUCLEOTIDE SEQUENCE [LARGE SCALE GENOMIC DNA]</scope>
    <source>
        <strain evidence="12 14">2789STDY5834899</strain>
    </source>
</reference>
<keyword evidence="9" id="KW-0472">Membrane</keyword>
<dbReference type="RefSeq" id="WP_008763250.1">
    <property type="nucleotide sequence ID" value="NZ_CAXKYH010000013.1"/>
</dbReference>
<evidence type="ECO:0000256" key="10">
    <source>
        <dbReference type="SAM" id="SignalP"/>
    </source>
</evidence>
<dbReference type="NCBIfam" id="TIGR01352">
    <property type="entry name" value="tonB_Cterm"/>
    <property type="match status" value="1"/>
</dbReference>
<feature type="signal peptide" evidence="10">
    <location>
        <begin position="1"/>
        <end position="19"/>
    </location>
</feature>
<evidence type="ECO:0000256" key="8">
    <source>
        <dbReference type="ARBA" id="ARBA00022989"/>
    </source>
</evidence>
<dbReference type="GO" id="GO:0015031">
    <property type="term" value="P:protein transport"/>
    <property type="evidence" value="ECO:0007669"/>
    <property type="project" value="UniProtKB-KW"/>
</dbReference>
<dbReference type="PANTHER" id="PTHR33446:SF2">
    <property type="entry name" value="PROTEIN TONB"/>
    <property type="match status" value="1"/>
</dbReference>
<dbReference type="AlphaFoldDB" id="A0A174R0S1"/>
<keyword evidence="7" id="KW-0653">Protein transport</keyword>
<evidence type="ECO:0000256" key="2">
    <source>
        <dbReference type="ARBA" id="ARBA00006555"/>
    </source>
</evidence>
<keyword evidence="4" id="KW-1003">Cell membrane</keyword>
<evidence type="ECO:0000256" key="9">
    <source>
        <dbReference type="ARBA" id="ARBA00023136"/>
    </source>
</evidence>
<comment type="subcellular location">
    <subcellularLocation>
        <location evidence="1">Cell inner membrane</location>
        <topology evidence="1">Single-pass membrane protein</topology>
        <orientation evidence="1">Periplasmic side</orientation>
    </subcellularLocation>
</comment>
<evidence type="ECO:0000313" key="13">
    <source>
        <dbReference type="EMBL" id="UYU72594.1"/>
    </source>
</evidence>
<reference evidence="13" key="2">
    <citation type="submission" date="2021-06" db="EMBL/GenBank/DDBJ databases">
        <title>Interrogation of the integrated mobile genetic elements in gut-associated Bacteroides with a consensus prediction approach.</title>
        <authorList>
            <person name="Campbell D.E."/>
            <person name="Leigh J.R."/>
            <person name="Kim T."/>
            <person name="England W."/>
            <person name="Whitaker R.J."/>
            <person name="Degnan P.H."/>
        </authorList>
    </citation>
    <scope>NUCLEOTIDE SEQUENCE</scope>
    <source>
        <strain evidence="13">VPI-BTDOT2</strain>
    </source>
</reference>
<dbReference type="InterPro" id="IPR037682">
    <property type="entry name" value="TonB_C"/>
</dbReference>
<keyword evidence="5" id="KW-0997">Cell inner membrane</keyword>
<dbReference type="SUPFAM" id="SSF74653">
    <property type="entry name" value="TolA/TonB C-terminal domain"/>
    <property type="match status" value="1"/>
</dbReference>
<dbReference type="GO" id="GO:0055085">
    <property type="term" value="P:transmembrane transport"/>
    <property type="evidence" value="ECO:0007669"/>
    <property type="project" value="InterPro"/>
</dbReference>
<protein>
    <submittedName>
        <fullName evidence="13">Energy transducer TonB</fullName>
    </submittedName>
    <submittedName>
        <fullName evidence="12">Outer membrane protein TonB</fullName>
    </submittedName>
</protein>
<keyword evidence="8" id="KW-1133">Transmembrane helix</keyword>
<evidence type="ECO:0000256" key="3">
    <source>
        <dbReference type="ARBA" id="ARBA00022448"/>
    </source>
</evidence>
<feature type="domain" description="TonB C-terminal" evidence="11">
    <location>
        <begin position="128"/>
        <end position="223"/>
    </location>
</feature>
<dbReference type="PROSITE" id="PS52015">
    <property type="entry name" value="TONB_CTD"/>
    <property type="match status" value="1"/>
</dbReference>
<dbReference type="InterPro" id="IPR051045">
    <property type="entry name" value="TonB-dependent_transducer"/>
</dbReference>
<evidence type="ECO:0000313" key="12">
    <source>
        <dbReference type="EMBL" id="CUP77751.1"/>
    </source>
</evidence>
<dbReference type="GO" id="GO:0098797">
    <property type="term" value="C:plasma membrane protein complex"/>
    <property type="evidence" value="ECO:0007669"/>
    <property type="project" value="TreeGrafter"/>
</dbReference>
<evidence type="ECO:0000256" key="1">
    <source>
        <dbReference type="ARBA" id="ARBA00004383"/>
    </source>
</evidence>
<sequence length="223" mass="25374">MKGLILVLAALGITHTSFAQDTIYVDKLAQWTDKENAVECAVMTKTDKNQFKVEFYTLDGKPKRIENYSPYNANQKIRNGKLVQFYPDGKIRREEFYEHDHCIEGKLWAEDGSELPFTPYYEAPDFPGGPMNFARKLATTLQYPQEAVRNRIQGIVVLQFIIDTDGHIIQPKVVKSVHPMLDEAALTTLKQVAKSKKNVWSPGKIEGEAVQVQYIVPANFRLP</sequence>
<evidence type="ECO:0000256" key="4">
    <source>
        <dbReference type="ARBA" id="ARBA00022475"/>
    </source>
</evidence>
<name>A0A174R0S1_BACT4</name>
<accession>A0A174R0S1</accession>
<evidence type="ECO:0000256" key="6">
    <source>
        <dbReference type="ARBA" id="ARBA00022692"/>
    </source>
</evidence>
<dbReference type="InterPro" id="IPR006260">
    <property type="entry name" value="TonB/TolA_C"/>
</dbReference>
<dbReference type="Gene3D" id="3.30.1150.10">
    <property type="match status" value="1"/>
</dbReference>
<evidence type="ECO:0000313" key="14">
    <source>
        <dbReference type="Proteomes" id="UP000095576"/>
    </source>
</evidence>
<organism evidence="12 14">
    <name type="scientific">Bacteroides thetaiotaomicron</name>
    <dbReference type="NCBI Taxonomy" id="818"/>
    <lineage>
        <taxon>Bacteria</taxon>
        <taxon>Pseudomonadati</taxon>
        <taxon>Bacteroidota</taxon>
        <taxon>Bacteroidia</taxon>
        <taxon>Bacteroidales</taxon>
        <taxon>Bacteroidaceae</taxon>
        <taxon>Bacteroides</taxon>
    </lineage>
</organism>
<keyword evidence="10" id="KW-0732">Signal</keyword>
<dbReference type="Pfam" id="PF03544">
    <property type="entry name" value="TonB_C"/>
    <property type="match status" value="1"/>
</dbReference>
<dbReference type="GO" id="GO:0031992">
    <property type="term" value="F:energy transducer activity"/>
    <property type="evidence" value="ECO:0007669"/>
    <property type="project" value="TreeGrafter"/>
</dbReference>
<dbReference type="EMBL" id="CZAP01000012">
    <property type="protein sequence ID" value="CUP77751.1"/>
    <property type="molecule type" value="Genomic_DNA"/>
</dbReference>
<proteinExistence type="inferred from homology"/>
<evidence type="ECO:0000256" key="5">
    <source>
        <dbReference type="ARBA" id="ARBA00022519"/>
    </source>
</evidence>
<keyword evidence="3" id="KW-0813">Transport</keyword>
<comment type="similarity">
    <text evidence="2">Belongs to the TonB family.</text>
</comment>
<evidence type="ECO:0000256" key="7">
    <source>
        <dbReference type="ARBA" id="ARBA00022927"/>
    </source>
</evidence>